<evidence type="ECO:0000313" key="2">
    <source>
        <dbReference type="EMBL" id="AAM73272.1"/>
    </source>
</evidence>
<dbReference type="EnsemblBacteria" id="AAM73272">
    <property type="protein sequence ID" value="AAM73272"/>
    <property type="gene ID" value="CT2055"/>
</dbReference>
<evidence type="ECO:0000313" key="3">
    <source>
        <dbReference type="Proteomes" id="UP000001007"/>
    </source>
</evidence>
<dbReference type="InterPro" id="IPR002575">
    <property type="entry name" value="Aminoglycoside_PTrfase"/>
</dbReference>
<sequence>MELTESIRLLFPPEERAQLDISAIKGDASNRQYYRVTGQGSVSVVCADPAFRATAVENYPFLIVRDLFARHGIRVPELLGMVHEQGLLRLEDCGDLMLQDEVPLLDRNRLSARYRQVIDLLVRIQSIRPDKDALTTTLPFSLSFDHEKLMFEFDFFIEHALNGYFAGRLGKPAIARLREEFINICDLLVLPKHFVLNHRDFHSRNIMLFRAEPVVIDFQDARLGLPQYDAVSLLRDSYVRLDPGMVNELKRYHFNQLVQLGLTSMGEAEYLRLFDLMAFQRNVKAIGTFCYQTTVAGNRTFEPSIAATLSYLREYIEARPELAMAGRLLKPIIPEISR</sequence>
<reference evidence="2 3" key="1">
    <citation type="journal article" date="2002" name="Proc. Natl. Acad. Sci. U.S.A.">
        <title>The complete genome sequence of Chlorobium tepidum TLS, a photosynthetic, anaerobic, green-sulfur bacterium.</title>
        <authorList>
            <person name="Eisen J.A."/>
            <person name="Nelson K.E."/>
            <person name="Paulsen I.T."/>
            <person name="Heidelberg J.F."/>
            <person name="Wu M."/>
            <person name="Dodson R.J."/>
            <person name="Deboy R."/>
            <person name="Gwinn M.L."/>
            <person name="Nelson W.C."/>
            <person name="Haft D.H."/>
            <person name="Hickey E.K."/>
            <person name="Peterson J.D."/>
            <person name="Durkin A.S."/>
            <person name="Kolonay J.L."/>
            <person name="Yang F."/>
            <person name="Holt I."/>
            <person name="Umayam L.A."/>
            <person name="Mason T."/>
            <person name="Brenner M."/>
            <person name="Shea T.P."/>
            <person name="Parksey D."/>
            <person name="Nierman W.C."/>
            <person name="Feldblyum T.V."/>
            <person name="Hansen C.L."/>
            <person name="Craven M.B."/>
            <person name="Radune D."/>
            <person name="Vamathevan J."/>
            <person name="Khouri H."/>
            <person name="White O."/>
            <person name="Gruber T.M."/>
            <person name="Ketchum K.A."/>
            <person name="Venter J.C."/>
            <person name="Tettelin H."/>
            <person name="Bryant D.A."/>
            <person name="Fraser C.M."/>
        </authorList>
    </citation>
    <scope>NUCLEOTIDE SEQUENCE [LARGE SCALE GENOMIC DNA]</scope>
    <source>
        <strain evidence="3">ATCC 49652 / DSM 12025 / NBRC 103806 / TLS</strain>
    </source>
</reference>
<dbReference type="HOGENOM" id="CLU_021467_1_0_10"/>
<evidence type="ECO:0000259" key="1">
    <source>
        <dbReference type="Pfam" id="PF01636"/>
    </source>
</evidence>
<name>Q8KAU7_CHLTE</name>
<dbReference type="DNASU" id="1007505"/>
<dbReference type="Pfam" id="PF01636">
    <property type="entry name" value="APH"/>
    <property type="match status" value="1"/>
</dbReference>
<dbReference type="STRING" id="194439.CT2055"/>
<dbReference type="Gene3D" id="3.90.1200.10">
    <property type="match status" value="1"/>
</dbReference>
<dbReference type="SUPFAM" id="SSF56112">
    <property type="entry name" value="Protein kinase-like (PK-like)"/>
    <property type="match status" value="1"/>
</dbReference>
<dbReference type="PATRIC" id="fig|194439.7.peg.1862"/>
<dbReference type="OrthoDB" id="9784461at2"/>
<dbReference type="eggNOG" id="COG3178">
    <property type="taxonomic scope" value="Bacteria"/>
</dbReference>
<dbReference type="Gene3D" id="3.30.200.20">
    <property type="entry name" value="Phosphorylase Kinase, domain 1"/>
    <property type="match status" value="1"/>
</dbReference>
<dbReference type="AlphaFoldDB" id="Q8KAU7"/>
<keyword evidence="3" id="KW-1185">Reference proteome</keyword>
<protein>
    <recommendedName>
        <fullName evidence="1">Aminoglycoside phosphotransferase domain-containing protein</fullName>
    </recommendedName>
</protein>
<dbReference type="RefSeq" id="WP_010933710.1">
    <property type="nucleotide sequence ID" value="NC_002932.3"/>
</dbReference>
<proteinExistence type="predicted"/>
<dbReference type="EMBL" id="AE006470">
    <property type="protein sequence ID" value="AAM73272.1"/>
    <property type="molecule type" value="Genomic_DNA"/>
</dbReference>
<dbReference type="Proteomes" id="UP000001007">
    <property type="component" value="Chromosome"/>
</dbReference>
<gene>
    <name evidence="2" type="ordered locus">CT2055</name>
</gene>
<feature type="domain" description="Aminoglycoside phosphotransferase" evidence="1">
    <location>
        <begin position="20"/>
        <end position="252"/>
    </location>
</feature>
<dbReference type="KEGG" id="cte:CT2055"/>
<accession>Q8KAU7</accession>
<dbReference type="SMR" id="Q8KAU7"/>
<dbReference type="InterPro" id="IPR011009">
    <property type="entry name" value="Kinase-like_dom_sf"/>
</dbReference>
<organism evidence="2 3">
    <name type="scientific">Chlorobaculum tepidum (strain ATCC 49652 / DSM 12025 / NBRC 103806 / TLS)</name>
    <name type="common">Chlorobium tepidum</name>
    <dbReference type="NCBI Taxonomy" id="194439"/>
    <lineage>
        <taxon>Bacteria</taxon>
        <taxon>Pseudomonadati</taxon>
        <taxon>Chlorobiota</taxon>
        <taxon>Chlorobiia</taxon>
        <taxon>Chlorobiales</taxon>
        <taxon>Chlorobiaceae</taxon>
        <taxon>Chlorobaculum</taxon>
    </lineage>
</organism>